<accession>A0A0L0HQF3</accession>
<name>A0A0L0HQF3_SPIPD</name>
<dbReference type="InParanoid" id="A0A0L0HQF3"/>
<organism evidence="2 3">
    <name type="scientific">Spizellomyces punctatus (strain DAOM BR117)</name>
    <dbReference type="NCBI Taxonomy" id="645134"/>
    <lineage>
        <taxon>Eukaryota</taxon>
        <taxon>Fungi</taxon>
        <taxon>Fungi incertae sedis</taxon>
        <taxon>Chytridiomycota</taxon>
        <taxon>Chytridiomycota incertae sedis</taxon>
        <taxon>Chytridiomycetes</taxon>
        <taxon>Spizellomycetales</taxon>
        <taxon>Spizellomycetaceae</taxon>
        <taxon>Spizellomyces</taxon>
    </lineage>
</organism>
<dbReference type="Gene3D" id="1.10.472.10">
    <property type="entry name" value="Cyclin-like"/>
    <property type="match status" value="1"/>
</dbReference>
<feature type="compositionally biased region" description="Basic residues" evidence="1">
    <location>
        <begin position="30"/>
        <end position="43"/>
    </location>
</feature>
<feature type="region of interest" description="Disordered" evidence="1">
    <location>
        <begin position="29"/>
        <end position="54"/>
    </location>
</feature>
<evidence type="ECO:0000256" key="1">
    <source>
        <dbReference type="SAM" id="MobiDB-lite"/>
    </source>
</evidence>
<evidence type="ECO:0008006" key="4">
    <source>
        <dbReference type="Google" id="ProtNLM"/>
    </source>
</evidence>
<sequence>MAVLTWTGLHPTTHPHSHYYYKSYSSMNHHVPHHQPSQRRPRRTSPSPSLSSSSKAIPQLVAHFICLVVHRTWPRPNGQLSSQPSSTFDDAQPHPSFLAFVNRIVRMSGVSSDLLFLALLYIIRLRRSSSGSSSMLEPTSPTTQSLVSTHSFESQAALSEARLVTAAIILAQKVTDDNRFTNKTWAELTGFVLTDVNQMEADFLARVDFRLHVGDGEYAAWVRHCKTWARQLGVLLEHGGEQVNTVQPVQPDGKVAGYYRKRKAGVPDYALSDTSTRKRAVRRPLDMTTYPVDQAKWAAPTAPHVFSALPAPFQQPHNSQTAPIHYVTLPQPTPSAYSWTCCAHEFQQPLYAVCGYTYTTTGHVVAETTWLDGMGMAIGQYGYMQ</sequence>
<proteinExistence type="predicted"/>
<dbReference type="EMBL" id="KQ257452">
    <property type="protein sequence ID" value="KND03180.1"/>
    <property type="molecule type" value="Genomic_DNA"/>
</dbReference>
<dbReference type="RefSeq" id="XP_016611219.1">
    <property type="nucleotide sequence ID" value="XM_016750531.1"/>
</dbReference>
<dbReference type="PANTHER" id="PTHR15615:SF27">
    <property type="entry name" value="PHO85 CYCLIN CLG1"/>
    <property type="match status" value="1"/>
</dbReference>
<dbReference type="CDD" id="cd20557">
    <property type="entry name" value="CYCLIN_ScPCL1-like"/>
    <property type="match status" value="1"/>
</dbReference>
<dbReference type="OrthoDB" id="286814at2759"/>
<dbReference type="GO" id="GO:0000307">
    <property type="term" value="C:cyclin-dependent protein kinase holoenzyme complex"/>
    <property type="evidence" value="ECO:0007669"/>
    <property type="project" value="TreeGrafter"/>
</dbReference>
<reference evidence="2 3" key="1">
    <citation type="submission" date="2009-08" db="EMBL/GenBank/DDBJ databases">
        <title>The Genome Sequence of Spizellomyces punctatus strain DAOM BR117.</title>
        <authorList>
            <consortium name="The Broad Institute Genome Sequencing Platform"/>
            <person name="Russ C."/>
            <person name="Cuomo C."/>
            <person name="Shea T."/>
            <person name="Young S.K."/>
            <person name="Zeng Q."/>
            <person name="Koehrsen M."/>
            <person name="Haas B."/>
            <person name="Borodovsky M."/>
            <person name="Guigo R."/>
            <person name="Alvarado L."/>
            <person name="Berlin A."/>
            <person name="Bochicchio J."/>
            <person name="Borenstein D."/>
            <person name="Chapman S."/>
            <person name="Chen Z."/>
            <person name="Engels R."/>
            <person name="Freedman E."/>
            <person name="Gellesch M."/>
            <person name="Goldberg J."/>
            <person name="Griggs A."/>
            <person name="Gujja S."/>
            <person name="Heiman D."/>
            <person name="Hepburn T."/>
            <person name="Howarth C."/>
            <person name="Jen D."/>
            <person name="Larson L."/>
            <person name="Lewis B."/>
            <person name="Mehta T."/>
            <person name="Park D."/>
            <person name="Pearson M."/>
            <person name="Roberts A."/>
            <person name="Saif S."/>
            <person name="Shenoy N."/>
            <person name="Sisk P."/>
            <person name="Stolte C."/>
            <person name="Sykes S."/>
            <person name="Thomson T."/>
            <person name="Walk T."/>
            <person name="White J."/>
            <person name="Yandava C."/>
            <person name="Burger G."/>
            <person name="Gray M.W."/>
            <person name="Holland P.W.H."/>
            <person name="King N."/>
            <person name="Lang F.B.F."/>
            <person name="Roger A.J."/>
            <person name="Ruiz-Trillo I."/>
            <person name="Lander E."/>
            <person name="Nusbaum C."/>
        </authorList>
    </citation>
    <scope>NUCLEOTIDE SEQUENCE [LARGE SCALE GENOMIC DNA]</scope>
    <source>
        <strain evidence="2 3">DAOM BR117</strain>
    </source>
</reference>
<gene>
    <name evidence="2" type="ORF">SPPG_02240</name>
</gene>
<evidence type="ECO:0000313" key="3">
    <source>
        <dbReference type="Proteomes" id="UP000053201"/>
    </source>
</evidence>
<dbReference type="GeneID" id="27685838"/>
<dbReference type="VEuPathDB" id="FungiDB:SPPG_02240"/>
<dbReference type="OMA" id="QVWRMLT"/>
<dbReference type="GO" id="GO:0019901">
    <property type="term" value="F:protein kinase binding"/>
    <property type="evidence" value="ECO:0007669"/>
    <property type="project" value="InterPro"/>
</dbReference>
<feature type="compositionally biased region" description="Low complexity" evidence="1">
    <location>
        <begin position="44"/>
        <end position="54"/>
    </location>
</feature>
<dbReference type="Pfam" id="PF08613">
    <property type="entry name" value="Cyclin"/>
    <property type="match status" value="1"/>
</dbReference>
<dbReference type="STRING" id="645134.A0A0L0HQF3"/>
<dbReference type="InterPro" id="IPR013922">
    <property type="entry name" value="Cyclin_PHO80-like"/>
</dbReference>
<dbReference type="AlphaFoldDB" id="A0A0L0HQF3"/>
<dbReference type="GO" id="GO:0005634">
    <property type="term" value="C:nucleus"/>
    <property type="evidence" value="ECO:0007669"/>
    <property type="project" value="TreeGrafter"/>
</dbReference>
<keyword evidence="3" id="KW-1185">Reference proteome</keyword>
<dbReference type="PANTHER" id="PTHR15615">
    <property type="match status" value="1"/>
</dbReference>
<evidence type="ECO:0000313" key="2">
    <source>
        <dbReference type="EMBL" id="KND03180.1"/>
    </source>
</evidence>
<dbReference type="Proteomes" id="UP000053201">
    <property type="component" value="Unassembled WGS sequence"/>
</dbReference>
<protein>
    <recommendedName>
        <fullName evidence="4">Cyclin N-terminal domain-containing protein</fullName>
    </recommendedName>
</protein>
<dbReference type="GO" id="GO:0016538">
    <property type="term" value="F:cyclin-dependent protein serine/threonine kinase regulator activity"/>
    <property type="evidence" value="ECO:0007669"/>
    <property type="project" value="TreeGrafter"/>
</dbReference>